<protein>
    <submittedName>
        <fullName evidence="2">Uncharacterized protein</fullName>
    </submittedName>
</protein>
<feature type="region of interest" description="Disordered" evidence="1">
    <location>
        <begin position="94"/>
        <end position="182"/>
    </location>
</feature>
<evidence type="ECO:0000313" key="3">
    <source>
        <dbReference type="Proteomes" id="UP000297814"/>
    </source>
</evidence>
<evidence type="ECO:0000313" key="2">
    <source>
        <dbReference type="EMBL" id="TGO34493.1"/>
    </source>
</evidence>
<proteinExistence type="predicted"/>
<sequence length="182" mass="20248">MPSPTQLLSRYSHILRNTHKFLTCFSLILSLNSTYQVCAMKKRTKKNEEEIGNMRSTITLMKDCTCRAALGPGLFGGSDVRRDTCFVVIEDEREKAGESREKEELGSTGRRETTWQERMGELSLGARVMDGPGPATTRIAEVSSKISDGSGDVKTQSGYQKNGEMRKEDRSNEASENVKSVN</sequence>
<gene>
    <name evidence="2" type="ORF">BHYA_0195g00100</name>
</gene>
<keyword evidence="3" id="KW-1185">Reference proteome</keyword>
<organism evidence="2 3">
    <name type="scientific">Botrytis hyacinthi</name>
    <dbReference type="NCBI Taxonomy" id="278943"/>
    <lineage>
        <taxon>Eukaryota</taxon>
        <taxon>Fungi</taxon>
        <taxon>Dikarya</taxon>
        <taxon>Ascomycota</taxon>
        <taxon>Pezizomycotina</taxon>
        <taxon>Leotiomycetes</taxon>
        <taxon>Helotiales</taxon>
        <taxon>Sclerotiniaceae</taxon>
        <taxon>Botrytis</taxon>
    </lineage>
</organism>
<dbReference type="Proteomes" id="UP000297814">
    <property type="component" value="Unassembled WGS sequence"/>
</dbReference>
<reference evidence="2 3" key="1">
    <citation type="submission" date="2017-12" db="EMBL/GenBank/DDBJ databases">
        <title>Comparative genomics of Botrytis spp.</title>
        <authorList>
            <person name="Valero-Jimenez C.A."/>
            <person name="Tapia P."/>
            <person name="Veloso J."/>
            <person name="Silva-Moreno E."/>
            <person name="Staats M."/>
            <person name="Valdes J.H."/>
            <person name="Van Kan J.A.L."/>
        </authorList>
    </citation>
    <scope>NUCLEOTIDE SEQUENCE [LARGE SCALE GENOMIC DNA]</scope>
    <source>
        <strain evidence="2 3">Bh0001</strain>
    </source>
</reference>
<dbReference type="AlphaFoldDB" id="A0A4Z1GKU9"/>
<dbReference type="EMBL" id="PQXK01000195">
    <property type="protein sequence ID" value="TGO34493.1"/>
    <property type="molecule type" value="Genomic_DNA"/>
</dbReference>
<accession>A0A4Z1GKU9</accession>
<comment type="caution">
    <text evidence="2">The sequence shown here is derived from an EMBL/GenBank/DDBJ whole genome shotgun (WGS) entry which is preliminary data.</text>
</comment>
<feature type="compositionally biased region" description="Basic and acidic residues" evidence="1">
    <location>
        <begin position="163"/>
        <end position="173"/>
    </location>
</feature>
<evidence type="ECO:0000256" key="1">
    <source>
        <dbReference type="SAM" id="MobiDB-lite"/>
    </source>
</evidence>
<feature type="compositionally biased region" description="Basic and acidic residues" evidence="1">
    <location>
        <begin position="94"/>
        <end position="120"/>
    </location>
</feature>
<name>A0A4Z1GKU9_9HELO</name>